<evidence type="ECO:0000256" key="1">
    <source>
        <dbReference type="ARBA" id="ARBA00022490"/>
    </source>
</evidence>
<dbReference type="PANTHER" id="PTHR43097:SF5">
    <property type="entry name" value="GLUTAMATE--TRNA LIGASE"/>
    <property type="match status" value="1"/>
</dbReference>
<keyword evidence="6 7" id="KW-0030">Aminoacyl-tRNA synthetase</keyword>
<comment type="caution">
    <text evidence="12">The sequence shown here is derived from an EMBL/GenBank/DDBJ whole genome shotgun (WGS) entry which is preliminary data.</text>
</comment>
<keyword evidence="3 7" id="KW-0547">Nucleotide-binding</keyword>
<feature type="binding site" evidence="7">
    <location>
        <begin position="41"/>
        <end position="47"/>
    </location>
    <ligand>
        <name>ATP</name>
        <dbReference type="ChEBI" id="CHEBI:30616"/>
    </ligand>
</feature>
<dbReference type="InterPro" id="IPR020059">
    <property type="entry name" value="Glu/Gln-tRNA-synth_Ib_codon-bd"/>
</dbReference>
<feature type="domain" description="Glutamyl/glutaminyl-tRNA synthetase class Ib anti-codon binding" evidence="10">
    <location>
        <begin position="339"/>
        <end position="438"/>
    </location>
</feature>
<dbReference type="SUPFAM" id="SSF50715">
    <property type="entry name" value="Ribosomal protein L25-like"/>
    <property type="match status" value="1"/>
</dbReference>
<evidence type="ECO:0000256" key="8">
    <source>
        <dbReference type="RuleBase" id="RU363037"/>
    </source>
</evidence>
<dbReference type="InterPro" id="IPR050132">
    <property type="entry name" value="Gln/Glu-tRNA_Ligase"/>
</dbReference>
<dbReference type="PRINTS" id="PR00987">
    <property type="entry name" value="TRNASYNTHGLU"/>
</dbReference>
<dbReference type="Proteomes" id="UP000824123">
    <property type="component" value="Unassembled WGS sequence"/>
</dbReference>
<reference evidence="12" key="2">
    <citation type="journal article" date="2021" name="PeerJ">
        <title>Extensive microbial diversity within the chicken gut microbiome revealed by metagenomics and culture.</title>
        <authorList>
            <person name="Gilroy R."/>
            <person name="Ravi A."/>
            <person name="Getino M."/>
            <person name="Pursley I."/>
            <person name="Horton D.L."/>
            <person name="Alikhan N.F."/>
            <person name="Baker D."/>
            <person name="Gharbi K."/>
            <person name="Hall N."/>
            <person name="Watson M."/>
            <person name="Adriaenssens E.M."/>
            <person name="Foster-Nyarko E."/>
            <person name="Jarju S."/>
            <person name="Secka A."/>
            <person name="Antonio M."/>
            <person name="Oren A."/>
            <person name="Chaudhuri R.R."/>
            <person name="La Ragione R."/>
            <person name="Hildebrand F."/>
            <person name="Pallen M.J."/>
        </authorList>
    </citation>
    <scope>NUCLEOTIDE SEQUENCE</scope>
    <source>
        <strain evidence="12">ChiSxjej2B14-8506</strain>
    </source>
</reference>
<feature type="binding site" evidence="7">
    <location>
        <position position="67"/>
    </location>
    <ligand>
        <name>L-glutamine</name>
        <dbReference type="ChEBI" id="CHEBI:58359"/>
    </ligand>
</feature>
<accession>A0A9D1LSH1</accession>
<comment type="catalytic activity">
    <reaction evidence="7">
        <text>tRNA(Gln) + L-glutamine + ATP = L-glutaminyl-tRNA(Gln) + AMP + diphosphate</text>
        <dbReference type="Rhea" id="RHEA:20121"/>
        <dbReference type="Rhea" id="RHEA-COMP:9662"/>
        <dbReference type="Rhea" id="RHEA-COMP:9681"/>
        <dbReference type="ChEBI" id="CHEBI:30616"/>
        <dbReference type="ChEBI" id="CHEBI:33019"/>
        <dbReference type="ChEBI" id="CHEBI:58359"/>
        <dbReference type="ChEBI" id="CHEBI:78442"/>
        <dbReference type="ChEBI" id="CHEBI:78521"/>
        <dbReference type="ChEBI" id="CHEBI:456215"/>
        <dbReference type="EC" id="6.1.1.18"/>
    </reaction>
</comment>
<protein>
    <recommendedName>
        <fullName evidence="7">Glutamine--tRNA ligase</fullName>
        <ecNumber evidence="7">6.1.1.18</ecNumber>
    </recommendedName>
    <alternativeName>
        <fullName evidence="7">Glutaminyl-tRNA synthetase</fullName>
        <shortName evidence="7">GlnRS</shortName>
    </alternativeName>
</protein>
<comment type="subunit">
    <text evidence="7">Monomer.</text>
</comment>
<dbReference type="EC" id="6.1.1.18" evidence="7"/>
<comment type="subcellular location">
    <subcellularLocation>
        <location evidence="7">Cytoplasm</location>
    </subcellularLocation>
</comment>
<feature type="binding site" evidence="7">
    <location>
        <begin position="35"/>
        <end position="37"/>
    </location>
    <ligand>
        <name>ATP</name>
        <dbReference type="ChEBI" id="CHEBI:30616"/>
    </ligand>
</feature>
<evidence type="ECO:0000313" key="12">
    <source>
        <dbReference type="EMBL" id="HIU47154.1"/>
    </source>
</evidence>
<dbReference type="GO" id="GO:0006424">
    <property type="term" value="P:glutamyl-tRNA aminoacylation"/>
    <property type="evidence" value="ECO:0007669"/>
    <property type="project" value="UniProtKB-UniRule"/>
</dbReference>
<dbReference type="Pfam" id="PF20974">
    <property type="entry name" value="tRNA-synt_1c_C2"/>
    <property type="match status" value="1"/>
</dbReference>
<comment type="similarity">
    <text evidence="7 8">Belongs to the class-I aminoacyl-tRNA synthetase family.</text>
</comment>
<dbReference type="FunFam" id="3.40.50.620:FF:000037">
    <property type="entry name" value="Glutamine--tRNA ligase cytoplasmic"/>
    <property type="match status" value="1"/>
</dbReference>
<gene>
    <name evidence="7" type="primary">glnS</name>
    <name evidence="12" type="ORF">IAC59_07830</name>
</gene>
<dbReference type="GO" id="GO:0005524">
    <property type="term" value="F:ATP binding"/>
    <property type="evidence" value="ECO:0007669"/>
    <property type="project" value="UniProtKB-UniRule"/>
</dbReference>
<dbReference type="InterPro" id="IPR011035">
    <property type="entry name" value="Ribosomal_bL25/Gln-tRNA_synth"/>
</dbReference>
<dbReference type="InterPro" id="IPR004514">
    <property type="entry name" value="Gln-tRNA-synth"/>
</dbReference>
<feature type="binding site" evidence="7">
    <location>
        <position position="211"/>
    </location>
    <ligand>
        <name>L-glutamine</name>
        <dbReference type="ChEBI" id="CHEBI:58359"/>
    </ligand>
</feature>
<dbReference type="HAMAP" id="MF_00126">
    <property type="entry name" value="Gln_tRNA_synth"/>
    <property type="match status" value="1"/>
</dbReference>
<proteinExistence type="inferred from homology"/>
<dbReference type="GO" id="GO:0004819">
    <property type="term" value="F:glutamine-tRNA ligase activity"/>
    <property type="evidence" value="ECO:0007669"/>
    <property type="project" value="UniProtKB-UniRule"/>
</dbReference>
<keyword evidence="1 7" id="KW-0963">Cytoplasm</keyword>
<keyword evidence="2 7" id="KW-0436">Ligase</keyword>
<dbReference type="AlphaFoldDB" id="A0A9D1LSH1"/>
<dbReference type="Pfam" id="PF00749">
    <property type="entry name" value="tRNA-synt_1c"/>
    <property type="match status" value="1"/>
</dbReference>
<evidence type="ECO:0000313" key="13">
    <source>
        <dbReference type="Proteomes" id="UP000824123"/>
    </source>
</evidence>
<evidence type="ECO:0000256" key="4">
    <source>
        <dbReference type="ARBA" id="ARBA00022840"/>
    </source>
</evidence>
<name>A0A9D1LSH1_9FIRM</name>
<organism evidence="12 13">
    <name type="scientific">Candidatus Fimadaptatus faecigallinarum</name>
    <dbReference type="NCBI Taxonomy" id="2840814"/>
    <lineage>
        <taxon>Bacteria</taxon>
        <taxon>Bacillati</taxon>
        <taxon>Bacillota</taxon>
        <taxon>Clostridia</taxon>
        <taxon>Eubacteriales</taxon>
        <taxon>Candidatus Fimadaptatus</taxon>
    </lineage>
</organism>
<reference evidence="12" key="1">
    <citation type="submission" date="2020-10" db="EMBL/GenBank/DDBJ databases">
        <authorList>
            <person name="Gilroy R."/>
        </authorList>
    </citation>
    <scope>NUCLEOTIDE SEQUENCE</scope>
    <source>
        <strain evidence="12">ChiSxjej2B14-8506</strain>
    </source>
</reference>
<dbReference type="InterPro" id="IPR022861">
    <property type="entry name" value="Gln_tRNA_ligase_bac"/>
</dbReference>
<sequence>MQDNAVHTNFIEDIINADIASGRVVDKVHTRFPPEPNGYLHIGHAKALCIDFGIAKKYGGTCNLRFDDTNPTKEDTEFVEAIQRDIRWLGFEWANLYYASDFFDRLFEIACDLIRKGVAYVDDLTPDEMRKYRGTLTQPGVNSPNRDRPIEESLDLFQRMKAGEFPDGKYVLRAKIDMASPNLIMRDPTLYRILRHHHHRTGDKWCIYPMYDFQHPLQDAIEGITHSLCSLEYEIHRPLYDWVVAQAGFEHPPRQIEFARLNITNTVMSKRYLRRLVEEHFVDGWDDPRMPTLVGMRRRGYSAAAIRDFMERVGVAKADSTVDERLLEHCVREDLNGSAKRVMAVLNPLKVTITNWPEGEMDELDMENHPDHPEWGTRKVRFGRELYIEREDFMEDPPKKFFRLAPGREVRLKGAYIIRCDEVVKDESGNVVELRCSADLTSKSGSEGAARKVKGTLHWVACADCIDAEVRLYEQMLNLDEAMEADAAAEAEADAAADVEVDTDARPAKRDFTEMFNPNSKQVLTGVKCERSLLDAQPGDRFQFLRMGYFCMDPDSREGAPVFNRVVALKDSWAKEVKK</sequence>
<feature type="domain" description="Glutamyl/glutaminyl-tRNA synthetase class Ib catalytic" evidence="9">
    <location>
        <begin position="27"/>
        <end position="336"/>
    </location>
</feature>
<dbReference type="SUPFAM" id="SSF52374">
    <property type="entry name" value="Nucleotidylyl transferase"/>
    <property type="match status" value="1"/>
</dbReference>
<evidence type="ECO:0000259" key="9">
    <source>
        <dbReference type="Pfam" id="PF00749"/>
    </source>
</evidence>
<dbReference type="NCBIfam" id="NF011291">
    <property type="entry name" value="PRK14703.1"/>
    <property type="match status" value="1"/>
</dbReference>
<evidence type="ECO:0000256" key="7">
    <source>
        <dbReference type="HAMAP-Rule" id="MF_00126"/>
    </source>
</evidence>
<dbReference type="FunFam" id="2.40.240.10:FF:000001">
    <property type="entry name" value="Glutamine--tRNA ligase"/>
    <property type="match status" value="1"/>
</dbReference>
<evidence type="ECO:0000256" key="2">
    <source>
        <dbReference type="ARBA" id="ARBA00022598"/>
    </source>
</evidence>
<evidence type="ECO:0000256" key="3">
    <source>
        <dbReference type="ARBA" id="ARBA00022741"/>
    </source>
</evidence>
<evidence type="ECO:0000259" key="10">
    <source>
        <dbReference type="Pfam" id="PF03950"/>
    </source>
</evidence>
<dbReference type="GO" id="GO:0005829">
    <property type="term" value="C:cytosol"/>
    <property type="evidence" value="ECO:0007669"/>
    <property type="project" value="TreeGrafter"/>
</dbReference>
<feature type="domain" description="tRNA synthetases class I (E and Q) anti-codon binding" evidence="11">
    <location>
        <begin position="456"/>
        <end position="553"/>
    </location>
</feature>
<dbReference type="Gene3D" id="3.40.50.620">
    <property type="entry name" value="HUPs"/>
    <property type="match status" value="1"/>
</dbReference>
<feature type="short sequence motif" description="'HIGH' region" evidence="7">
    <location>
        <begin position="34"/>
        <end position="44"/>
    </location>
</feature>
<feature type="binding site" evidence="7">
    <location>
        <begin position="268"/>
        <end position="270"/>
    </location>
    <ligand>
        <name>ATP</name>
        <dbReference type="ChEBI" id="CHEBI:30616"/>
    </ligand>
</feature>
<evidence type="ECO:0000256" key="6">
    <source>
        <dbReference type="ARBA" id="ARBA00023146"/>
    </source>
</evidence>
<dbReference type="InterPro" id="IPR000924">
    <property type="entry name" value="Glu/Gln-tRNA-synth"/>
</dbReference>
<feature type="short sequence motif" description="'KMSKS' region" evidence="7">
    <location>
        <begin position="267"/>
        <end position="271"/>
    </location>
</feature>
<dbReference type="InterPro" id="IPR020056">
    <property type="entry name" value="Rbsml_bL25/Gln-tRNA_synth_N"/>
</dbReference>
<evidence type="ECO:0000256" key="5">
    <source>
        <dbReference type="ARBA" id="ARBA00022917"/>
    </source>
</evidence>
<dbReference type="PANTHER" id="PTHR43097">
    <property type="entry name" value="GLUTAMINE-TRNA LIGASE"/>
    <property type="match status" value="1"/>
</dbReference>
<dbReference type="InterPro" id="IPR020058">
    <property type="entry name" value="Glu/Gln-tRNA-synth_Ib_cat-dom"/>
</dbReference>
<dbReference type="GO" id="GO:0006425">
    <property type="term" value="P:glutaminyl-tRNA aminoacylation"/>
    <property type="evidence" value="ECO:0007669"/>
    <property type="project" value="UniProtKB-UniRule"/>
</dbReference>
<dbReference type="NCBIfam" id="TIGR00440">
    <property type="entry name" value="glnS"/>
    <property type="match status" value="1"/>
</dbReference>
<dbReference type="InterPro" id="IPR049437">
    <property type="entry name" value="tRNA-synt_1c_C2"/>
</dbReference>
<dbReference type="Pfam" id="PF03950">
    <property type="entry name" value="tRNA-synt_1c_C"/>
    <property type="match status" value="1"/>
</dbReference>
<comment type="caution">
    <text evidence="7">Lacks conserved residue(s) required for the propagation of feature annotation.</text>
</comment>
<evidence type="ECO:0000259" key="11">
    <source>
        <dbReference type="Pfam" id="PF20974"/>
    </source>
</evidence>
<dbReference type="Gene3D" id="2.40.240.10">
    <property type="entry name" value="Ribosomal Protein L25, Chain P"/>
    <property type="match status" value="2"/>
</dbReference>
<keyword evidence="4 7" id="KW-0067">ATP-binding</keyword>
<dbReference type="EMBL" id="DVNK01000050">
    <property type="protein sequence ID" value="HIU47154.1"/>
    <property type="molecule type" value="Genomic_DNA"/>
</dbReference>
<dbReference type="InterPro" id="IPR014729">
    <property type="entry name" value="Rossmann-like_a/b/a_fold"/>
</dbReference>
<feature type="binding site" evidence="7">
    <location>
        <begin position="260"/>
        <end position="261"/>
    </location>
    <ligand>
        <name>ATP</name>
        <dbReference type="ChEBI" id="CHEBI:30616"/>
    </ligand>
</feature>
<keyword evidence="5 7" id="KW-0648">Protein biosynthesis</keyword>